<feature type="domain" description="CCHC-type" evidence="3">
    <location>
        <begin position="320"/>
        <end position="335"/>
    </location>
</feature>
<feature type="region of interest" description="Disordered" evidence="2">
    <location>
        <begin position="1"/>
        <end position="26"/>
    </location>
</feature>
<dbReference type="EMBL" id="CAJVCH010536353">
    <property type="protein sequence ID" value="CAG7825460.1"/>
    <property type="molecule type" value="Genomic_DNA"/>
</dbReference>
<reference evidence="4" key="1">
    <citation type="submission" date="2021-06" db="EMBL/GenBank/DDBJ databases">
        <authorList>
            <person name="Hodson N. C."/>
            <person name="Mongue J. A."/>
            <person name="Jaron S. K."/>
        </authorList>
    </citation>
    <scope>NUCLEOTIDE SEQUENCE</scope>
</reference>
<keyword evidence="1" id="KW-0863">Zinc-finger</keyword>
<evidence type="ECO:0000313" key="5">
    <source>
        <dbReference type="Proteomes" id="UP000708208"/>
    </source>
</evidence>
<feature type="region of interest" description="Disordered" evidence="2">
    <location>
        <begin position="57"/>
        <end position="77"/>
    </location>
</feature>
<dbReference type="GO" id="GO:0008270">
    <property type="term" value="F:zinc ion binding"/>
    <property type="evidence" value="ECO:0007669"/>
    <property type="project" value="UniProtKB-KW"/>
</dbReference>
<dbReference type="AlphaFoldDB" id="A0A8J2L5H8"/>
<keyword evidence="5" id="KW-1185">Reference proteome</keyword>
<keyword evidence="1" id="KW-0862">Zinc</keyword>
<name>A0A8J2L5H8_9HEXA</name>
<proteinExistence type="predicted"/>
<dbReference type="Proteomes" id="UP000708208">
    <property type="component" value="Unassembled WGS sequence"/>
</dbReference>
<evidence type="ECO:0000313" key="4">
    <source>
        <dbReference type="EMBL" id="CAG7825460.1"/>
    </source>
</evidence>
<evidence type="ECO:0000259" key="3">
    <source>
        <dbReference type="PROSITE" id="PS50158"/>
    </source>
</evidence>
<dbReference type="SMART" id="SM00343">
    <property type="entry name" value="ZnF_C2HC"/>
    <property type="match status" value="1"/>
</dbReference>
<organism evidence="4 5">
    <name type="scientific">Allacma fusca</name>
    <dbReference type="NCBI Taxonomy" id="39272"/>
    <lineage>
        <taxon>Eukaryota</taxon>
        <taxon>Metazoa</taxon>
        <taxon>Ecdysozoa</taxon>
        <taxon>Arthropoda</taxon>
        <taxon>Hexapoda</taxon>
        <taxon>Collembola</taxon>
        <taxon>Symphypleona</taxon>
        <taxon>Sminthuridae</taxon>
        <taxon>Allacma</taxon>
    </lineage>
</organism>
<evidence type="ECO:0000256" key="1">
    <source>
        <dbReference type="PROSITE-ProRule" id="PRU00047"/>
    </source>
</evidence>
<comment type="caution">
    <text evidence="4">The sequence shown here is derived from an EMBL/GenBank/DDBJ whole genome shotgun (WGS) entry which is preliminary data.</text>
</comment>
<accession>A0A8J2L5H8</accession>
<dbReference type="InterPro" id="IPR001878">
    <property type="entry name" value="Znf_CCHC"/>
</dbReference>
<sequence>MVPTSRPTNLTLQNSSNTGADTTILTDPNNPFQALDIFKPVRPNSPTSLHFNTASNSLVSSRANSPRPPNPQTATMDTSRFLFDKPKFPSREISSDDIWTFLKRCDEFFTALNILDDDIKKAYVYRNVSDASKTGKDFLDYYYTLPSTSRRTYAQFSDDLLNQMPRDIPDRKSKILDALYMSPYPNEMPTIFALRVRTAAGTDWKSLPEKTTVDSIRSKQPSTVNIFLQSWNDRLRTFSHLLDALREYEACALNQNPPVTPPSATIPVKLGKKLDTVLERLTKLESKETTIMAVAPYQQPRPRNTYSRPPPTAAPRPVTCWSCGKIGHVARVCRSTPSSYNQVNPTYNQNR</sequence>
<gene>
    <name evidence="4" type="ORF">AFUS01_LOCUS35568</name>
</gene>
<keyword evidence="1" id="KW-0479">Metal-binding</keyword>
<dbReference type="GO" id="GO:0003676">
    <property type="term" value="F:nucleic acid binding"/>
    <property type="evidence" value="ECO:0007669"/>
    <property type="project" value="InterPro"/>
</dbReference>
<protein>
    <recommendedName>
        <fullName evidence="3">CCHC-type domain-containing protein</fullName>
    </recommendedName>
</protein>
<dbReference type="PROSITE" id="PS50158">
    <property type="entry name" value="ZF_CCHC"/>
    <property type="match status" value="1"/>
</dbReference>
<evidence type="ECO:0000256" key="2">
    <source>
        <dbReference type="SAM" id="MobiDB-lite"/>
    </source>
</evidence>